<feature type="domain" description="Pectinesterase inhibitor" evidence="5">
    <location>
        <begin position="30"/>
        <end position="179"/>
    </location>
</feature>
<evidence type="ECO:0000259" key="5">
    <source>
        <dbReference type="SMART" id="SM00856"/>
    </source>
</evidence>
<dbReference type="KEGG" id="cam:101500006"/>
<dbReference type="SMART" id="SM00856">
    <property type="entry name" value="PMEI"/>
    <property type="match status" value="1"/>
</dbReference>
<name>A0A1S2YA53_CICAR</name>
<accession>A0A1S2YA53</accession>
<dbReference type="AlphaFoldDB" id="A0A1S2YA53"/>
<gene>
    <name evidence="7" type="primary">LOC101500006</name>
</gene>
<dbReference type="PaxDb" id="3827-XP_004501778.1"/>
<dbReference type="InterPro" id="IPR034087">
    <property type="entry name" value="C/VIF1"/>
</dbReference>
<evidence type="ECO:0000256" key="2">
    <source>
        <dbReference type="ARBA" id="ARBA00023157"/>
    </source>
</evidence>
<dbReference type="InterPro" id="IPR052421">
    <property type="entry name" value="PCW_Enzyme_Inhibitor"/>
</dbReference>
<dbReference type="Proteomes" id="UP000087171">
    <property type="component" value="Chromosome Ca5"/>
</dbReference>
<dbReference type="RefSeq" id="XP_004501778.1">
    <property type="nucleotide sequence ID" value="XM_004501721.2"/>
</dbReference>
<dbReference type="SUPFAM" id="SSF101148">
    <property type="entry name" value="Plant invertase/pectin methylesterase inhibitor"/>
    <property type="match status" value="1"/>
</dbReference>
<organism evidence="6 7">
    <name type="scientific">Cicer arietinum</name>
    <name type="common">Chickpea</name>
    <name type="synonym">Garbanzo</name>
    <dbReference type="NCBI Taxonomy" id="3827"/>
    <lineage>
        <taxon>Eukaryota</taxon>
        <taxon>Viridiplantae</taxon>
        <taxon>Streptophyta</taxon>
        <taxon>Embryophyta</taxon>
        <taxon>Tracheophyta</taxon>
        <taxon>Spermatophyta</taxon>
        <taxon>Magnoliopsida</taxon>
        <taxon>eudicotyledons</taxon>
        <taxon>Gunneridae</taxon>
        <taxon>Pentapetalae</taxon>
        <taxon>rosids</taxon>
        <taxon>fabids</taxon>
        <taxon>Fabales</taxon>
        <taxon>Fabaceae</taxon>
        <taxon>Papilionoideae</taxon>
        <taxon>50 kb inversion clade</taxon>
        <taxon>NPAAA clade</taxon>
        <taxon>Hologalegina</taxon>
        <taxon>IRL clade</taxon>
        <taxon>Cicereae</taxon>
        <taxon>Cicer</taxon>
    </lineage>
</organism>
<protein>
    <submittedName>
        <fullName evidence="7">Cell wall / vacuolar inhibitor of fructosidase 1-like</fullName>
    </submittedName>
</protein>
<reference evidence="6" key="1">
    <citation type="journal article" date="2013" name="Nat. Biotechnol.">
        <title>Draft genome sequence of chickpea (Cicer arietinum) provides a resource for trait improvement.</title>
        <authorList>
            <person name="Varshney R.K."/>
            <person name="Song C."/>
            <person name="Saxena R.K."/>
            <person name="Azam S."/>
            <person name="Yu S."/>
            <person name="Sharpe A.G."/>
            <person name="Cannon S."/>
            <person name="Baek J."/>
            <person name="Rosen B.D."/>
            <person name="Tar'an B."/>
            <person name="Millan T."/>
            <person name="Zhang X."/>
            <person name="Ramsay L.D."/>
            <person name="Iwata A."/>
            <person name="Wang Y."/>
            <person name="Nelson W."/>
            <person name="Farmer A.D."/>
            <person name="Gaur P.M."/>
            <person name="Soderlund C."/>
            <person name="Penmetsa R.V."/>
            <person name="Xu C."/>
            <person name="Bharti A.K."/>
            <person name="He W."/>
            <person name="Winter P."/>
            <person name="Zhao S."/>
            <person name="Hane J.K."/>
            <person name="Carrasquilla-Garcia N."/>
            <person name="Condie J.A."/>
            <person name="Upadhyaya H.D."/>
            <person name="Luo M.C."/>
            <person name="Thudi M."/>
            <person name="Gowda C.L."/>
            <person name="Singh N.P."/>
            <person name="Lichtenzveig J."/>
            <person name="Gali K.K."/>
            <person name="Rubio J."/>
            <person name="Nadarajan N."/>
            <person name="Dolezel J."/>
            <person name="Bansal K.C."/>
            <person name="Xu X."/>
            <person name="Edwards D."/>
            <person name="Zhang G."/>
            <person name="Kahl G."/>
            <person name="Gil J."/>
            <person name="Singh K.B."/>
            <person name="Datta S.K."/>
            <person name="Jackson S.A."/>
            <person name="Wang J."/>
            <person name="Cook D.R."/>
        </authorList>
    </citation>
    <scope>NUCLEOTIDE SEQUENCE [LARGE SCALE GENOMIC DNA]</scope>
    <source>
        <strain evidence="6">cv. CDC Frontier</strain>
    </source>
</reference>
<dbReference type="InterPro" id="IPR006501">
    <property type="entry name" value="Pectinesterase_inhib_dom"/>
</dbReference>
<dbReference type="CDD" id="cd15796">
    <property type="entry name" value="CIF_like"/>
    <property type="match status" value="1"/>
</dbReference>
<sequence>MTMLKPLTLLFILILCTTLVVTQSRIMTSNDANLIEKTCNKTQNHTLCLQYLNANPKSSTADEYGLGLIMFDVIRLRALSTIKKIHELIAAGKFKKPRQPMALKSCYDKYKTLLEIDVGNANYYLLSRDAISAEYNAMDIIAKANTCENDFFGRFPYGKELLTDDNNLMIDAATIAYDIIRFIK</sequence>
<feature type="chain" id="PRO_5010237178" evidence="4">
    <location>
        <begin position="25"/>
        <end position="184"/>
    </location>
</feature>
<dbReference type="PANTHER" id="PTHR36710:SF13">
    <property type="entry name" value="PUTATIVE-RELATED"/>
    <property type="match status" value="1"/>
</dbReference>
<dbReference type="Gene3D" id="1.20.140.40">
    <property type="entry name" value="Invertase/pectin methylesterase inhibitor family protein"/>
    <property type="match status" value="1"/>
</dbReference>
<evidence type="ECO:0000256" key="1">
    <source>
        <dbReference type="ARBA" id="ARBA00022729"/>
    </source>
</evidence>
<dbReference type="NCBIfam" id="TIGR01614">
    <property type="entry name" value="PME_inhib"/>
    <property type="match status" value="1"/>
</dbReference>
<dbReference type="InterPro" id="IPR035513">
    <property type="entry name" value="Invertase/methylesterase_inhib"/>
</dbReference>
<dbReference type="OrthoDB" id="1918674at2759"/>
<reference evidence="7" key="2">
    <citation type="submission" date="2025-08" db="UniProtKB">
        <authorList>
            <consortium name="RefSeq"/>
        </authorList>
    </citation>
    <scope>IDENTIFICATION</scope>
    <source>
        <tissue evidence="7">Etiolated seedlings</tissue>
    </source>
</reference>
<evidence type="ECO:0000313" key="7">
    <source>
        <dbReference type="RefSeq" id="XP_004501778.1"/>
    </source>
</evidence>
<dbReference type="Pfam" id="PF04043">
    <property type="entry name" value="PMEI"/>
    <property type="match status" value="1"/>
</dbReference>
<dbReference type="GO" id="GO:0004857">
    <property type="term" value="F:enzyme inhibitor activity"/>
    <property type="evidence" value="ECO:0007669"/>
    <property type="project" value="InterPro"/>
</dbReference>
<dbReference type="PANTHER" id="PTHR36710">
    <property type="entry name" value="PECTINESTERASE INHIBITOR-LIKE"/>
    <property type="match status" value="1"/>
</dbReference>
<dbReference type="GeneID" id="101500006"/>
<keyword evidence="6" id="KW-1185">Reference proteome</keyword>
<feature type="signal peptide" evidence="4">
    <location>
        <begin position="1"/>
        <end position="24"/>
    </location>
</feature>
<keyword evidence="2" id="KW-1015">Disulfide bond</keyword>
<keyword evidence="1 4" id="KW-0732">Signal</keyword>
<evidence type="ECO:0000256" key="3">
    <source>
        <dbReference type="ARBA" id="ARBA00038471"/>
    </source>
</evidence>
<evidence type="ECO:0000313" key="6">
    <source>
        <dbReference type="Proteomes" id="UP000087171"/>
    </source>
</evidence>
<comment type="similarity">
    <text evidence="3">Belongs to the PMEI family.</text>
</comment>
<evidence type="ECO:0000256" key="4">
    <source>
        <dbReference type="SAM" id="SignalP"/>
    </source>
</evidence>
<proteinExistence type="inferred from homology"/>